<evidence type="ECO:0000256" key="3">
    <source>
        <dbReference type="ARBA" id="ARBA00022741"/>
    </source>
</evidence>
<dbReference type="PROSITE" id="PS51417">
    <property type="entry name" value="ARF"/>
    <property type="match status" value="1"/>
</dbReference>
<dbReference type="PANTHER" id="PTHR11711">
    <property type="entry name" value="ADP RIBOSYLATION FACTOR-RELATED"/>
    <property type="match status" value="1"/>
</dbReference>
<evidence type="ECO:0000256" key="1">
    <source>
        <dbReference type="ARBA" id="ARBA00004555"/>
    </source>
</evidence>
<dbReference type="SMART" id="SM00178">
    <property type="entry name" value="SAR"/>
    <property type="match status" value="1"/>
</dbReference>
<reference evidence="12" key="1">
    <citation type="submission" date="2021-01" db="EMBL/GenBank/DDBJ databases">
        <authorList>
            <person name="Corre E."/>
            <person name="Pelletier E."/>
            <person name="Niang G."/>
            <person name="Scheremetjew M."/>
            <person name="Finn R."/>
            <person name="Kale V."/>
            <person name="Holt S."/>
            <person name="Cochrane G."/>
            <person name="Meng A."/>
            <person name="Brown T."/>
            <person name="Cohen L."/>
        </authorList>
    </citation>
    <scope>NUCLEOTIDE SEQUENCE</scope>
    <source>
        <strain evidence="12">DIVA3 518/3/11/1/6</strain>
    </source>
</reference>
<dbReference type="SMART" id="SM00175">
    <property type="entry name" value="RAB"/>
    <property type="match status" value="1"/>
</dbReference>
<gene>
    <name evidence="12" type="ORF">VSP0166_LOCUS15843</name>
</gene>
<feature type="binding site" evidence="9">
    <location>
        <position position="71"/>
    </location>
    <ligand>
        <name>GTP</name>
        <dbReference type="ChEBI" id="CHEBI:37565"/>
    </ligand>
</feature>
<protein>
    <recommendedName>
        <fullName evidence="13">ADP-ribosylation factor</fullName>
    </recommendedName>
</protein>
<dbReference type="NCBIfam" id="TIGR00231">
    <property type="entry name" value="small_GTP"/>
    <property type="match status" value="1"/>
</dbReference>
<organism evidence="12">
    <name type="scientific">Vannella robusta</name>
    <dbReference type="NCBI Taxonomy" id="1487602"/>
    <lineage>
        <taxon>Eukaryota</taxon>
        <taxon>Amoebozoa</taxon>
        <taxon>Discosea</taxon>
        <taxon>Flabellinia</taxon>
        <taxon>Vannellidae</taxon>
        <taxon>Vannella</taxon>
    </lineage>
</organism>
<dbReference type="InterPro" id="IPR027417">
    <property type="entry name" value="P-loop_NTPase"/>
</dbReference>
<evidence type="ECO:0000256" key="8">
    <source>
        <dbReference type="ARBA" id="ARBA00059050"/>
    </source>
</evidence>
<keyword evidence="5" id="KW-0653">Protein transport</keyword>
<comment type="function">
    <text evidence="8">GTP-binding protein that may be involved in protein trafficking. May modulate vesicle budding and uncoating within the Golgi apparatus.</text>
</comment>
<proteinExistence type="inferred from homology"/>
<dbReference type="InterPro" id="IPR006689">
    <property type="entry name" value="Small_GTPase_ARF/SAR"/>
</dbReference>
<dbReference type="EMBL" id="HBKP01022705">
    <property type="protein sequence ID" value="CAE2236897.1"/>
    <property type="molecule type" value="Transcribed_RNA"/>
</dbReference>
<keyword evidence="7 9" id="KW-0342">GTP-binding</keyword>
<dbReference type="GO" id="GO:0046872">
    <property type="term" value="F:metal ion binding"/>
    <property type="evidence" value="ECO:0007669"/>
    <property type="project" value="UniProtKB-KW"/>
</dbReference>
<accession>A0A7S4IQU5</accession>
<name>A0A7S4IQU5_9EUKA</name>
<keyword evidence="6" id="KW-0333">Golgi apparatus</keyword>
<dbReference type="GO" id="GO:0005525">
    <property type="term" value="F:GTP binding"/>
    <property type="evidence" value="ECO:0007669"/>
    <property type="project" value="UniProtKB-KW"/>
</dbReference>
<feature type="binding site" evidence="10">
    <location>
        <position position="32"/>
    </location>
    <ligand>
        <name>Mg(2+)</name>
        <dbReference type="ChEBI" id="CHEBI:18420"/>
    </ligand>
</feature>
<keyword evidence="10" id="KW-0460">Magnesium</keyword>
<evidence type="ECO:0000256" key="4">
    <source>
        <dbReference type="ARBA" id="ARBA00022892"/>
    </source>
</evidence>
<dbReference type="PRINTS" id="PR00328">
    <property type="entry name" value="SAR1GTPBP"/>
</dbReference>
<comment type="similarity">
    <text evidence="2 11">Belongs to the small GTPase superfamily. Arf family.</text>
</comment>
<evidence type="ECO:0000256" key="9">
    <source>
        <dbReference type="PIRSR" id="PIRSR606689-1"/>
    </source>
</evidence>
<evidence type="ECO:0000256" key="6">
    <source>
        <dbReference type="ARBA" id="ARBA00023034"/>
    </source>
</evidence>
<dbReference type="SUPFAM" id="SSF52540">
    <property type="entry name" value="P-loop containing nucleoside triphosphate hydrolases"/>
    <property type="match status" value="1"/>
</dbReference>
<evidence type="ECO:0000256" key="2">
    <source>
        <dbReference type="ARBA" id="ARBA00010290"/>
    </source>
</evidence>
<feature type="binding site" evidence="9">
    <location>
        <begin position="25"/>
        <end position="32"/>
    </location>
    <ligand>
        <name>GTP</name>
        <dbReference type="ChEBI" id="CHEBI:37565"/>
    </ligand>
</feature>
<dbReference type="SMART" id="SM00177">
    <property type="entry name" value="ARF"/>
    <property type="match status" value="1"/>
</dbReference>
<dbReference type="GO" id="GO:0005794">
    <property type="term" value="C:Golgi apparatus"/>
    <property type="evidence" value="ECO:0007669"/>
    <property type="project" value="UniProtKB-SubCell"/>
</dbReference>
<keyword evidence="10" id="KW-0479">Metal-binding</keyword>
<dbReference type="InterPro" id="IPR024156">
    <property type="entry name" value="Small_GTPase_ARF"/>
</dbReference>
<feature type="binding site" evidence="9">
    <location>
        <begin position="127"/>
        <end position="130"/>
    </location>
    <ligand>
        <name>GTP</name>
        <dbReference type="ChEBI" id="CHEBI:37565"/>
    </ligand>
</feature>
<keyword evidence="4" id="KW-0931">ER-Golgi transport</keyword>
<keyword evidence="3 9" id="KW-0547">Nucleotide-binding</keyword>
<keyword evidence="5" id="KW-0813">Transport</keyword>
<dbReference type="GO" id="GO:0003924">
    <property type="term" value="F:GTPase activity"/>
    <property type="evidence" value="ECO:0007669"/>
    <property type="project" value="InterPro"/>
</dbReference>
<sequence length="182" mass="20275">MGSGIGRLLNTLGSSKKEQRIVMVGLDNAGKTTILYQVKMGEVVQTTPTIGFNVETVKRKNLSFSVWDVGGQDQIRGLWRHYFLNTAAVIFVVDSNDVNRLAESKAELWKVLESPELENCLLLVFANKQDLPHAVSAEEITSRLDLTQVNGHEYHVSPCTATEGKGLDEGFDWLADKLKERK</sequence>
<evidence type="ECO:0000256" key="11">
    <source>
        <dbReference type="RuleBase" id="RU003925"/>
    </source>
</evidence>
<dbReference type="FunFam" id="3.40.50.300:FF:000412">
    <property type="entry name" value="ADP-ribosylation factor 1"/>
    <property type="match status" value="1"/>
</dbReference>
<comment type="subcellular location">
    <subcellularLocation>
        <location evidence="1">Golgi apparatus</location>
    </subcellularLocation>
</comment>
<evidence type="ECO:0000256" key="5">
    <source>
        <dbReference type="ARBA" id="ARBA00022927"/>
    </source>
</evidence>
<dbReference type="Pfam" id="PF00025">
    <property type="entry name" value="Arf"/>
    <property type="match status" value="1"/>
</dbReference>
<dbReference type="InterPro" id="IPR005225">
    <property type="entry name" value="Small_GTP-bd"/>
</dbReference>
<dbReference type="CDD" id="cd00878">
    <property type="entry name" value="Arf_Arl"/>
    <property type="match status" value="1"/>
</dbReference>
<dbReference type="GO" id="GO:0015031">
    <property type="term" value="P:protein transport"/>
    <property type="evidence" value="ECO:0007669"/>
    <property type="project" value="UniProtKB-KW"/>
</dbReference>
<dbReference type="GO" id="GO:0016192">
    <property type="term" value="P:vesicle-mediated transport"/>
    <property type="evidence" value="ECO:0007669"/>
    <property type="project" value="UniProtKB-KW"/>
</dbReference>
<evidence type="ECO:0000256" key="10">
    <source>
        <dbReference type="PIRSR" id="PIRSR606689-2"/>
    </source>
</evidence>
<evidence type="ECO:0000313" key="12">
    <source>
        <dbReference type="EMBL" id="CAE2236897.1"/>
    </source>
</evidence>
<evidence type="ECO:0008006" key="13">
    <source>
        <dbReference type="Google" id="ProtNLM"/>
    </source>
</evidence>
<dbReference type="Gene3D" id="3.40.50.300">
    <property type="entry name" value="P-loop containing nucleotide triphosphate hydrolases"/>
    <property type="match status" value="1"/>
</dbReference>
<evidence type="ECO:0000256" key="7">
    <source>
        <dbReference type="ARBA" id="ARBA00023134"/>
    </source>
</evidence>
<dbReference type="GO" id="GO:0030010">
    <property type="term" value="P:establishment of cell polarity"/>
    <property type="evidence" value="ECO:0007669"/>
    <property type="project" value="UniProtKB-ARBA"/>
</dbReference>
<feature type="binding site" evidence="10">
    <location>
        <position position="49"/>
    </location>
    <ligand>
        <name>Mg(2+)</name>
        <dbReference type="ChEBI" id="CHEBI:18420"/>
    </ligand>
</feature>
<dbReference type="AlphaFoldDB" id="A0A7S4IQU5"/>